<dbReference type="Gene3D" id="3.20.20.370">
    <property type="entry name" value="Glycoside hydrolase/deacetylase"/>
    <property type="match status" value="1"/>
</dbReference>
<evidence type="ECO:0000313" key="1">
    <source>
        <dbReference type="EMBL" id="PSW21200.1"/>
    </source>
</evidence>
<evidence type="ECO:0008006" key="3">
    <source>
        <dbReference type="Google" id="ProtNLM"/>
    </source>
</evidence>
<dbReference type="InterPro" id="IPR011330">
    <property type="entry name" value="Glyco_hydro/deAcase_b/a-brl"/>
</dbReference>
<dbReference type="Proteomes" id="UP000241771">
    <property type="component" value="Unassembled WGS sequence"/>
</dbReference>
<reference evidence="1 2" key="1">
    <citation type="submission" date="2018-01" db="EMBL/GenBank/DDBJ databases">
        <title>Whole genome sequencing of Histamine producing bacteria.</title>
        <authorList>
            <person name="Butler K."/>
        </authorList>
    </citation>
    <scope>NUCLEOTIDE SEQUENCE [LARGE SCALE GENOMIC DNA]</scope>
    <source>
        <strain evidence="1 2">DSM 100436</strain>
    </source>
</reference>
<gene>
    <name evidence="1" type="ORF">C9I98_04405</name>
</gene>
<keyword evidence="2" id="KW-1185">Reference proteome</keyword>
<dbReference type="SUPFAM" id="SSF88713">
    <property type="entry name" value="Glycoside hydrolase/deacetylase"/>
    <property type="match status" value="1"/>
</dbReference>
<dbReference type="GO" id="GO:0005975">
    <property type="term" value="P:carbohydrate metabolic process"/>
    <property type="evidence" value="ECO:0007669"/>
    <property type="project" value="InterPro"/>
</dbReference>
<proteinExistence type="predicted"/>
<evidence type="ECO:0000313" key="2">
    <source>
        <dbReference type="Proteomes" id="UP000241771"/>
    </source>
</evidence>
<name>A0A2T3NY77_9GAMM</name>
<dbReference type="EMBL" id="PYMA01000002">
    <property type="protein sequence ID" value="PSW21200.1"/>
    <property type="molecule type" value="Genomic_DNA"/>
</dbReference>
<dbReference type="RefSeq" id="WP_107271621.1">
    <property type="nucleotide sequence ID" value="NZ_PYMA01000002.1"/>
</dbReference>
<protein>
    <recommendedName>
        <fullName evidence="3">WalW protein</fullName>
    </recommendedName>
</protein>
<dbReference type="AlphaFoldDB" id="A0A2T3NY77"/>
<comment type="caution">
    <text evidence="1">The sequence shown here is derived from an EMBL/GenBank/DDBJ whole genome shotgun (WGS) entry which is preliminary data.</text>
</comment>
<organism evidence="1 2">
    <name type="scientific">Photobacterium sanctipauli</name>
    <dbReference type="NCBI Taxonomy" id="1342794"/>
    <lineage>
        <taxon>Bacteria</taxon>
        <taxon>Pseudomonadati</taxon>
        <taxon>Pseudomonadota</taxon>
        <taxon>Gammaproteobacteria</taxon>
        <taxon>Vibrionales</taxon>
        <taxon>Vibrionaceae</taxon>
        <taxon>Photobacterium</taxon>
    </lineage>
</organism>
<accession>A0A2T3NY77</accession>
<sequence length="315" mass="36263">MTKPKLSIIIHAEEEFNWDRGFFRSNTDVSHGRELIDFVDDIINNGAKVTLAMDYPFIKSSDGKEVINHFRRLEGKDIEFASHLHPWVTPPYDDDNDEVENYFSFPGNLTKESEFNKLKNLTDEIEKETGTRPITYLAGRYGFGRNSEEILKSLGYKVDLSISSYTNFTENGGPNFTDYSNEVYSENTITYIPHTCSIISFSKMIEDHFNKNPSSLKIFEKSKITALISKILRIKKYRLSPEGFSVSEMIEVTEAQLRLGQREFILSFHSPSTKIGMTPYVNNQKELDDFKKSVLDYIGWFNNNLNGMAFLPKCL</sequence>